<feature type="chain" id="PRO_5041246021" description="Outer membrane lipoprotein BamD-like domain-containing protein" evidence="3">
    <location>
        <begin position="23"/>
        <end position="268"/>
    </location>
</feature>
<gene>
    <name evidence="5" type="ORF">rosag_40490</name>
</gene>
<evidence type="ECO:0000256" key="1">
    <source>
        <dbReference type="ARBA" id="ARBA00022729"/>
    </source>
</evidence>
<dbReference type="AlphaFoldDB" id="A0AA37V885"/>
<reference evidence="5" key="1">
    <citation type="submission" date="2022-08" db="EMBL/GenBank/DDBJ databases">
        <title>Draft genome sequencing of Roseisolibacter agri AW1220.</title>
        <authorList>
            <person name="Tobiishi Y."/>
            <person name="Tonouchi A."/>
        </authorList>
    </citation>
    <scope>NUCLEOTIDE SEQUENCE</scope>
    <source>
        <strain evidence="5">AW1220</strain>
    </source>
</reference>
<organism evidence="5 6">
    <name type="scientific">Roseisolibacter agri</name>
    <dbReference type="NCBI Taxonomy" id="2014610"/>
    <lineage>
        <taxon>Bacteria</taxon>
        <taxon>Pseudomonadati</taxon>
        <taxon>Gemmatimonadota</taxon>
        <taxon>Gemmatimonadia</taxon>
        <taxon>Gemmatimonadales</taxon>
        <taxon>Gemmatimonadaceae</taxon>
        <taxon>Roseisolibacter</taxon>
    </lineage>
</organism>
<dbReference type="RefSeq" id="WP_284351973.1">
    <property type="nucleotide sequence ID" value="NZ_BRXS01000006.1"/>
</dbReference>
<feature type="region of interest" description="Disordered" evidence="2">
    <location>
        <begin position="104"/>
        <end position="136"/>
    </location>
</feature>
<protein>
    <recommendedName>
        <fullName evidence="4">Outer membrane lipoprotein BamD-like domain-containing protein</fullName>
    </recommendedName>
</protein>
<dbReference type="Proteomes" id="UP001161325">
    <property type="component" value="Unassembled WGS sequence"/>
</dbReference>
<evidence type="ECO:0000256" key="2">
    <source>
        <dbReference type="SAM" id="MobiDB-lite"/>
    </source>
</evidence>
<keyword evidence="1 3" id="KW-0732">Signal</keyword>
<sequence length="268" mass="29277">MRHARRLAVVAALPLTTAACFATRADVRVLQQDIATVRSETARADSARVAQLDRVTSQLGAVNDSLRAMSSRAARFQGDARDALRGLGEQLIQVQELTGQSQRRLQELRASMEQRAETAPPAGGAPVAAVDSTGGPGPNQLYEISLDQFRRGSFATARTGFLDLLRRFPTADVAADAQFYVAESYASERNAAAADSAYQAVVTRYPQSPRAATALYKRARARQAAGRRTEARPLFEELVRRFPRSDEAELAREALRETTRPSGTRDRS</sequence>
<evidence type="ECO:0000256" key="3">
    <source>
        <dbReference type="SAM" id="SignalP"/>
    </source>
</evidence>
<dbReference type="SUPFAM" id="SSF48452">
    <property type="entry name" value="TPR-like"/>
    <property type="match status" value="1"/>
</dbReference>
<dbReference type="InterPro" id="IPR039565">
    <property type="entry name" value="BamD-like"/>
</dbReference>
<comment type="caution">
    <text evidence="5">The sequence shown here is derived from an EMBL/GenBank/DDBJ whole genome shotgun (WGS) entry which is preliminary data.</text>
</comment>
<feature type="domain" description="Outer membrane lipoprotein BamD-like" evidence="4">
    <location>
        <begin position="138"/>
        <end position="254"/>
    </location>
</feature>
<evidence type="ECO:0000313" key="5">
    <source>
        <dbReference type="EMBL" id="GLC27536.1"/>
    </source>
</evidence>
<dbReference type="InterPro" id="IPR011990">
    <property type="entry name" value="TPR-like_helical_dom_sf"/>
</dbReference>
<dbReference type="Gene3D" id="1.25.40.10">
    <property type="entry name" value="Tetratricopeptide repeat domain"/>
    <property type="match status" value="1"/>
</dbReference>
<name>A0AA37V885_9BACT</name>
<keyword evidence="6" id="KW-1185">Reference proteome</keyword>
<dbReference type="Pfam" id="PF13525">
    <property type="entry name" value="YfiO"/>
    <property type="match status" value="1"/>
</dbReference>
<evidence type="ECO:0000313" key="6">
    <source>
        <dbReference type="Proteomes" id="UP001161325"/>
    </source>
</evidence>
<feature type="signal peptide" evidence="3">
    <location>
        <begin position="1"/>
        <end position="22"/>
    </location>
</feature>
<feature type="region of interest" description="Disordered" evidence="2">
    <location>
        <begin position="249"/>
        <end position="268"/>
    </location>
</feature>
<accession>A0AA37V885</accession>
<evidence type="ECO:0000259" key="4">
    <source>
        <dbReference type="Pfam" id="PF13525"/>
    </source>
</evidence>
<dbReference type="EMBL" id="BRXS01000006">
    <property type="protein sequence ID" value="GLC27536.1"/>
    <property type="molecule type" value="Genomic_DNA"/>
</dbReference>
<dbReference type="PROSITE" id="PS51257">
    <property type="entry name" value="PROKAR_LIPOPROTEIN"/>
    <property type="match status" value="1"/>
</dbReference>
<feature type="compositionally biased region" description="Basic and acidic residues" evidence="2">
    <location>
        <begin position="104"/>
        <end position="116"/>
    </location>
</feature>
<proteinExistence type="predicted"/>
<feature type="compositionally biased region" description="Low complexity" evidence="2">
    <location>
        <begin position="119"/>
        <end position="130"/>
    </location>
</feature>